<dbReference type="RefSeq" id="WP_244709367.1">
    <property type="nucleotide sequence ID" value="NZ_CP095073.1"/>
</dbReference>
<sequence>MSQYLRRLKPEDVHFLLDFSEFKEFVEEMLGDAKKLVTLEIDHDEIKDAYDVTIIRPMVILREISTLTEEDRHKILDTGFSIDREPFDNGDFAMEEIFGTNYTILSSIEDDDGAFFTIEMPYRDYVQMK</sequence>
<accession>A0ABY4EJ33</accession>
<protein>
    <submittedName>
        <fullName evidence="1">Uncharacterized protein</fullName>
    </submittedName>
</protein>
<keyword evidence="2" id="KW-1185">Reference proteome</keyword>
<dbReference type="EMBL" id="CP095073">
    <property type="protein sequence ID" value="UOQ43863.1"/>
    <property type="molecule type" value="Genomic_DNA"/>
</dbReference>
<evidence type="ECO:0000313" key="2">
    <source>
        <dbReference type="Proteomes" id="UP000831787"/>
    </source>
</evidence>
<proteinExistence type="predicted"/>
<evidence type="ECO:0000313" key="1">
    <source>
        <dbReference type="EMBL" id="UOQ43863.1"/>
    </source>
</evidence>
<reference evidence="1 2" key="1">
    <citation type="submission" date="2022-04" db="EMBL/GenBank/DDBJ databases">
        <title>Halobacillus sp. isolated from saltern.</title>
        <authorList>
            <person name="Won M."/>
            <person name="Lee C.-M."/>
            <person name="Woen H.-Y."/>
            <person name="Kwon S.-W."/>
        </authorList>
    </citation>
    <scope>NUCLEOTIDE SEQUENCE [LARGE SCALE GENOMIC DNA]</scope>
    <source>
        <strain evidence="1 2">SSBR10-3</strain>
    </source>
</reference>
<gene>
    <name evidence="1" type="ORF">MUN89_18605</name>
</gene>
<dbReference type="Proteomes" id="UP000831787">
    <property type="component" value="Chromosome"/>
</dbReference>
<name>A0ABY4EJ33_9BACI</name>
<organism evidence="1 2">
    <name type="scientific">Halobacillus salinarum</name>
    <dbReference type="NCBI Taxonomy" id="2932257"/>
    <lineage>
        <taxon>Bacteria</taxon>
        <taxon>Bacillati</taxon>
        <taxon>Bacillota</taxon>
        <taxon>Bacilli</taxon>
        <taxon>Bacillales</taxon>
        <taxon>Bacillaceae</taxon>
        <taxon>Halobacillus</taxon>
    </lineage>
</organism>